<dbReference type="RefSeq" id="WP_075081264.1">
    <property type="nucleotide sequence ID" value="NZ_BDCO01000003.1"/>
</dbReference>
<sequence>MMLFNIFHRPGPGAHYDIYRQQQELAHQLGLKTTIFLYYSDLFDPRAIADAIRDRDTHGDEISLALHNLTGPGISEISNGQIALWLLDRESKEQILARMIGKFAEVFGANPTSIGSYHLDSSCLEILRRLAPEARTVIGGCFEEGVRVFHGCNHSWYLFNEGMPWNPWYPSKTHGLRPARAEEDAAGVVAVPHLVRDMSLAFEGRNDFWASHPPNVIRGMGNDASFCPYDLNLIDQYRMQAEWNGGYSYYNTFVSPSWLDWNHNSEYPPEVAWELYRKFLTYMADLKKKGQLEDLTLSSYGERHRQIRPVGHDEVYLAKELLYGSGKHYFWFIDPAYRVTIDATQGGSIGDLRPYAGEAPVATGPDTPHRDIGSYPYLIQSQHRSGNAHHCYDGARTTLLLKHGEQTLDLCNFRTKAASVERADGKVKLTLSPVRFTFSDGLTGELTTRYEFGKGVITISRRVTDLSAQVDLDLVEYFKGAPGRTEYPEDLHGIVLEANGASPLRREFDYSGKWSDAPGATEVAAIIPHVRSRLSLTSESAVSGSVHAGHLFSPYFTLQLTHRLTGNGTTSSCLNLTPIAA</sequence>
<accession>A0A146GD08</accession>
<evidence type="ECO:0000313" key="2">
    <source>
        <dbReference type="Proteomes" id="UP000076023"/>
    </source>
</evidence>
<organism evidence="1 2">
    <name type="scientific">Terrimicrobium sacchariphilum</name>
    <dbReference type="NCBI Taxonomy" id="690879"/>
    <lineage>
        <taxon>Bacteria</taxon>
        <taxon>Pseudomonadati</taxon>
        <taxon>Verrucomicrobiota</taxon>
        <taxon>Terrimicrobiia</taxon>
        <taxon>Terrimicrobiales</taxon>
        <taxon>Terrimicrobiaceae</taxon>
        <taxon>Terrimicrobium</taxon>
    </lineage>
</organism>
<dbReference type="InParanoid" id="A0A146GD08"/>
<dbReference type="EMBL" id="BDCO01000003">
    <property type="protein sequence ID" value="GAT35459.1"/>
    <property type="molecule type" value="Genomic_DNA"/>
</dbReference>
<comment type="caution">
    <text evidence="1">The sequence shown here is derived from an EMBL/GenBank/DDBJ whole genome shotgun (WGS) entry which is preliminary data.</text>
</comment>
<evidence type="ECO:0000313" key="1">
    <source>
        <dbReference type="EMBL" id="GAT35459.1"/>
    </source>
</evidence>
<keyword evidence="2" id="KW-1185">Reference proteome</keyword>
<gene>
    <name evidence="1" type="ORF">TSACC_3525</name>
</gene>
<dbReference type="AlphaFoldDB" id="A0A146GD08"/>
<proteinExistence type="predicted"/>
<dbReference type="OrthoDB" id="2488311at2"/>
<name>A0A146GD08_TERSA</name>
<reference evidence="2" key="1">
    <citation type="journal article" date="2017" name="Genome Announc.">
        <title>Draft Genome Sequence of Terrimicrobium sacchariphilum NM-5T, a Facultative Anaerobic Soil Bacterium of the Class Spartobacteria.</title>
        <authorList>
            <person name="Qiu Y.L."/>
            <person name="Tourlousse D.M."/>
            <person name="Matsuura N."/>
            <person name="Ohashi A."/>
            <person name="Sekiguchi Y."/>
        </authorList>
    </citation>
    <scope>NUCLEOTIDE SEQUENCE [LARGE SCALE GENOMIC DNA]</scope>
    <source>
        <strain evidence="2">NM-5</strain>
    </source>
</reference>
<dbReference type="STRING" id="690879.TSACC_3525"/>
<protein>
    <submittedName>
        <fullName evidence="1">Uncharacterized protein</fullName>
    </submittedName>
</protein>
<dbReference type="Proteomes" id="UP000076023">
    <property type="component" value="Unassembled WGS sequence"/>
</dbReference>